<proteinExistence type="predicted"/>
<dbReference type="Pfam" id="PF00175">
    <property type="entry name" value="NAD_binding_1"/>
    <property type="match status" value="1"/>
</dbReference>
<feature type="domain" description="2Fe-2S ferredoxin-type" evidence="8">
    <location>
        <begin position="227"/>
        <end position="312"/>
    </location>
</feature>
<dbReference type="CDD" id="cd00207">
    <property type="entry name" value="fer2"/>
    <property type="match status" value="1"/>
</dbReference>
<keyword evidence="6" id="KW-0408">Iron</keyword>
<dbReference type="Pfam" id="PF00111">
    <property type="entry name" value="Fer2"/>
    <property type="match status" value="1"/>
</dbReference>
<dbReference type="InterPro" id="IPR006058">
    <property type="entry name" value="2Fe2S_fd_BS"/>
</dbReference>
<evidence type="ECO:0000256" key="6">
    <source>
        <dbReference type="ARBA" id="ARBA00023004"/>
    </source>
</evidence>
<protein>
    <submittedName>
        <fullName evidence="10">2Fe-2S iron-sulfur cluster-binding protein</fullName>
    </submittedName>
</protein>
<dbReference type="CDD" id="cd06185">
    <property type="entry name" value="PDR_like"/>
    <property type="match status" value="1"/>
</dbReference>
<evidence type="ECO:0000259" key="9">
    <source>
        <dbReference type="PROSITE" id="PS51384"/>
    </source>
</evidence>
<dbReference type="InterPro" id="IPR039261">
    <property type="entry name" value="FNR_nucleotide-bd"/>
</dbReference>
<keyword evidence="4" id="KW-0479">Metal-binding</keyword>
<dbReference type="PROSITE" id="PS51085">
    <property type="entry name" value="2FE2S_FER_2"/>
    <property type="match status" value="1"/>
</dbReference>
<dbReference type="InterPro" id="IPR001433">
    <property type="entry name" value="OxRdtase_FAD/NAD-bd"/>
</dbReference>
<comment type="cofactor">
    <cofactor evidence="1">
        <name>FAD</name>
        <dbReference type="ChEBI" id="CHEBI:57692"/>
    </cofactor>
</comment>
<dbReference type="SUPFAM" id="SSF54292">
    <property type="entry name" value="2Fe-2S ferredoxin-like"/>
    <property type="match status" value="1"/>
</dbReference>
<dbReference type="InterPro" id="IPR036010">
    <property type="entry name" value="2Fe-2S_ferredoxin-like_sf"/>
</dbReference>
<dbReference type="SUPFAM" id="SSF52343">
    <property type="entry name" value="Ferredoxin reductase-like, C-terminal NADP-linked domain"/>
    <property type="match status" value="1"/>
</dbReference>
<dbReference type="InterPro" id="IPR017938">
    <property type="entry name" value="Riboflavin_synthase-like_b-brl"/>
</dbReference>
<dbReference type="PRINTS" id="PR00409">
    <property type="entry name" value="PHDIOXRDTASE"/>
</dbReference>
<evidence type="ECO:0000313" key="10">
    <source>
        <dbReference type="EMBL" id="XDQ24727.1"/>
    </source>
</evidence>
<feature type="domain" description="FAD-binding FR-type" evidence="9">
    <location>
        <begin position="1"/>
        <end position="105"/>
    </location>
</feature>
<name>A0AB39P3N7_9ACTN</name>
<keyword evidence="5" id="KW-0560">Oxidoreductase</keyword>
<evidence type="ECO:0000256" key="7">
    <source>
        <dbReference type="ARBA" id="ARBA00023014"/>
    </source>
</evidence>
<keyword evidence="7" id="KW-0411">Iron-sulfur</keyword>
<dbReference type="EMBL" id="CP163435">
    <property type="protein sequence ID" value="XDQ24727.1"/>
    <property type="molecule type" value="Genomic_DNA"/>
</dbReference>
<dbReference type="InterPro" id="IPR017927">
    <property type="entry name" value="FAD-bd_FR_type"/>
</dbReference>
<dbReference type="GO" id="GO:0051537">
    <property type="term" value="F:2 iron, 2 sulfur cluster binding"/>
    <property type="evidence" value="ECO:0007669"/>
    <property type="project" value="UniProtKB-KW"/>
</dbReference>
<sequence length="312" mass="33899">MTSYELELVVDRRETAADGVLVLTFRHPLGEELPAWEPGAHIDVLLGPDLERQYSLCGDPADRSVWRIAVLHEPQGRGGSAYIHGQLGEGDKVRVRSPRNHFALEPAARYRFVAGGIGITPILTMIAAAEAAGAQWTLLYGGRTRQSIAFTEELARYGDDRVRIAPQDETGLLDLDAEFADLPPDTLVYCCGPGPLLDAVEARCPTGQLHLERFAPKVQQTGPDGEFEVVLERSGQTLTVLPNVSVLETVQTAGVDVLYSCSEGTCGSCETDVLDGTPEHRDSVLSDAERETGKTMMLCVSRCQGKRLVLDL</sequence>
<dbReference type="PROSITE" id="PS00197">
    <property type="entry name" value="2FE2S_FER_1"/>
    <property type="match status" value="1"/>
</dbReference>
<dbReference type="PANTHER" id="PTHR47354:SF1">
    <property type="entry name" value="CARNITINE MONOOXYGENASE REDUCTASE SUBUNIT"/>
    <property type="match status" value="1"/>
</dbReference>
<evidence type="ECO:0000256" key="4">
    <source>
        <dbReference type="ARBA" id="ARBA00022723"/>
    </source>
</evidence>
<dbReference type="SUPFAM" id="SSF63380">
    <property type="entry name" value="Riboflavin synthase domain-like"/>
    <property type="match status" value="1"/>
</dbReference>
<dbReference type="InterPro" id="IPR001041">
    <property type="entry name" value="2Fe-2S_ferredoxin-type"/>
</dbReference>
<dbReference type="Gene3D" id="3.40.50.80">
    <property type="entry name" value="Nucleotide-binding domain of ferredoxin-NADP reductase (FNR) module"/>
    <property type="match status" value="1"/>
</dbReference>
<dbReference type="Gene3D" id="2.40.30.10">
    <property type="entry name" value="Translation factors"/>
    <property type="match status" value="1"/>
</dbReference>
<keyword evidence="2" id="KW-0285">Flavoprotein</keyword>
<evidence type="ECO:0000256" key="1">
    <source>
        <dbReference type="ARBA" id="ARBA00001974"/>
    </source>
</evidence>
<dbReference type="PROSITE" id="PS51384">
    <property type="entry name" value="FAD_FR"/>
    <property type="match status" value="1"/>
</dbReference>
<organism evidence="10">
    <name type="scientific">Streptomyces sp. R21</name>
    <dbReference type="NCBI Taxonomy" id="3238627"/>
    <lineage>
        <taxon>Bacteria</taxon>
        <taxon>Bacillati</taxon>
        <taxon>Actinomycetota</taxon>
        <taxon>Actinomycetes</taxon>
        <taxon>Kitasatosporales</taxon>
        <taxon>Streptomycetaceae</taxon>
        <taxon>Streptomyces</taxon>
    </lineage>
</organism>
<gene>
    <name evidence="10" type="ORF">AB5J56_08545</name>
</gene>
<dbReference type="InterPro" id="IPR012675">
    <property type="entry name" value="Beta-grasp_dom_sf"/>
</dbReference>
<dbReference type="InterPro" id="IPR050415">
    <property type="entry name" value="MRET"/>
</dbReference>
<keyword evidence="3" id="KW-0001">2Fe-2S</keyword>
<reference evidence="10" key="1">
    <citation type="submission" date="2024-07" db="EMBL/GenBank/DDBJ databases">
        <authorList>
            <person name="Yu S.T."/>
        </authorList>
    </citation>
    <scope>NUCLEOTIDE SEQUENCE</scope>
    <source>
        <strain evidence="10">R21</strain>
    </source>
</reference>
<evidence type="ECO:0000256" key="2">
    <source>
        <dbReference type="ARBA" id="ARBA00022630"/>
    </source>
</evidence>
<evidence type="ECO:0000256" key="5">
    <source>
        <dbReference type="ARBA" id="ARBA00023002"/>
    </source>
</evidence>
<dbReference type="GO" id="GO:0016491">
    <property type="term" value="F:oxidoreductase activity"/>
    <property type="evidence" value="ECO:0007669"/>
    <property type="project" value="UniProtKB-KW"/>
</dbReference>
<evidence type="ECO:0000259" key="8">
    <source>
        <dbReference type="PROSITE" id="PS51085"/>
    </source>
</evidence>
<dbReference type="Gene3D" id="3.10.20.30">
    <property type="match status" value="1"/>
</dbReference>
<dbReference type="GO" id="GO:0046872">
    <property type="term" value="F:metal ion binding"/>
    <property type="evidence" value="ECO:0007669"/>
    <property type="project" value="UniProtKB-KW"/>
</dbReference>
<evidence type="ECO:0000256" key="3">
    <source>
        <dbReference type="ARBA" id="ARBA00022714"/>
    </source>
</evidence>
<accession>A0AB39P3N7</accession>
<dbReference type="PANTHER" id="PTHR47354">
    <property type="entry name" value="NADH OXIDOREDUCTASE HCR"/>
    <property type="match status" value="1"/>
</dbReference>
<dbReference type="RefSeq" id="WP_369231633.1">
    <property type="nucleotide sequence ID" value="NZ_CP163435.1"/>
</dbReference>
<dbReference type="AlphaFoldDB" id="A0AB39P3N7"/>